<dbReference type="Gene3D" id="3.40.50.1820">
    <property type="entry name" value="alpha/beta hydrolase"/>
    <property type="match status" value="1"/>
</dbReference>
<feature type="region of interest" description="Disordered" evidence="4">
    <location>
        <begin position="284"/>
        <end position="329"/>
    </location>
</feature>
<feature type="domain" description="Cyclin-like" evidence="5">
    <location>
        <begin position="180"/>
        <end position="266"/>
    </location>
</feature>
<name>A0A364N2B6_STELY</name>
<dbReference type="InterPro" id="IPR013763">
    <property type="entry name" value="Cyclin-like_dom"/>
</dbReference>
<dbReference type="SUPFAM" id="SSF53474">
    <property type="entry name" value="alpha/beta-Hydrolases"/>
    <property type="match status" value="1"/>
</dbReference>
<feature type="domain" description="Cyclin-like" evidence="5">
    <location>
        <begin position="61"/>
        <end position="167"/>
    </location>
</feature>
<comment type="similarity">
    <text evidence="1">Belongs to the cyclin family. Cyclin C subfamily.</text>
</comment>
<dbReference type="CDD" id="cd20546">
    <property type="entry name" value="CYCLIN_SpCG1C_ScCTK2-like_rpt2"/>
    <property type="match status" value="1"/>
</dbReference>
<dbReference type="GO" id="GO:0016787">
    <property type="term" value="F:hydrolase activity"/>
    <property type="evidence" value="ECO:0007669"/>
    <property type="project" value="InterPro"/>
</dbReference>
<evidence type="ECO:0000256" key="1">
    <source>
        <dbReference type="ARBA" id="ARBA00008638"/>
    </source>
</evidence>
<dbReference type="STRING" id="183478.A0A364N2B6"/>
<evidence type="ECO:0000256" key="3">
    <source>
        <dbReference type="RuleBase" id="RU000383"/>
    </source>
</evidence>
<reference evidence="7" key="1">
    <citation type="submission" date="2018-05" db="EMBL/GenBank/DDBJ databases">
        <title>Draft genome sequence of Stemphylium lycopersici strain CIDEFI 213.</title>
        <authorList>
            <person name="Medina R."/>
            <person name="Franco M.E.E."/>
            <person name="Lucentini C.G."/>
            <person name="Saparrat M.C.N."/>
            <person name="Balatti P.A."/>
        </authorList>
    </citation>
    <scope>NUCLEOTIDE SEQUENCE [LARGE SCALE GENOMIC DNA]</scope>
    <source>
        <strain evidence="7">CIDEFI 213</strain>
    </source>
</reference>
<accession>A0A364N2B6</accession>
<dbReference type="OrthoDB" id="5354320at2759"/>
<gene>
    <name evidence="6" type="ORF">DDE83_005154</name>
</gene>
<dbReference type="SUPFAM" id="SSF47954">
    <property type="entry name" value="Cyclin-like"/>
    <property type="match status" value="2"/>
</dbReference>
<dbReference type="EMBL" id="QGDH01000068">
    <property type="protein sequence ID" value="RAR10193.1"/>
    <property type="molecule type" value="Genomic_DNA"/>
</dbReference>
<evidence type="ECO:0000259" key="5">
    <source>
        <dbReference type="SMART" id="SM00385"/>
    </source>
</evidence>
<sequence length="799" mass="89022">MVSTTTSAMPPQREPPRPPPPAVIEAEMQWIFTEEELLLAPSITDGMAPEEERTLRRKGVGFILQVGMMLKLPQTTLSTAAVFFNRYLMRMSLKSRSGYKPLHHYQIAATALFLATKVEENCRKMKELVVSCVRVALKDPNKLVDEQTKDFWKWRDTILYSEDVLLEALCFDLNVESPYKVMYDMMKYYGVEHNKKLRNSAWAFLSDSTSTQMCLLFTSRTIAAASLYAGAHMAEVELGDDNGKPWWEIQHVQLRDIRKACNLMADLYEKTPDKDGEPNMYAGLRTPEDGIDFGDTPRSMEGVQMTGQSQPPVNGTADGNATERGSEEGELDALWHSLSMSPTSSKWDLKTEVTINILRDMLGPNSTPTPIGKLQRLTCKDPGVKGKIWVSKVKLDVPPEDDARQTMFDAISAMGTGQEQWTRPEQQPLEAEWNGYRASAADDEPEPASMSESTKYENLMAEAKSKVTILYFHGGAMYLMDPATTRPLTGRLARETSGRVFNVRYRLSPQGPFPAALLDCFTAYLSLLSPPPGSFHSAVPAHEIVFGGDSAGGTCCTALLQLLLQLHRSAPQGQTPTVRFHGQNVEIPLPAGVAMASPWLDITRALPSIEQGVVYDYLPPPSQTDKREFPADETWPAKPPRADLYCEASALMHPLVSPLIAQDWSCSPPLFFSVGEEMLRDEDAVLAQRAVAQGVTVVWREFEAMPHCFAMLLESLPASQVHFEECAKFCRDVVERRGEVKSSGVLVKAKTLERSEVDVKSGLTSIRDDEVEGYMIKGKERIARKFTKGKDPSSERPML</sequence>
<dbReference type="FunFam" id="1.10.472.10:FF:000072">
    <property type="entry name" value="Cyclin Pch1"/>
    <property type="match status" value="1"/>
</dbReference>
<comment type="caution">
    <text evidence="6">The sequence shown here is derived from an EMBL/GenBank/DDBJ whole genome shotgun (WGS) entry which is preliminary data.</text>
</comment>
<evidence type="ECO:0000256" key="4">
    <source>
        <dbReference type="SAM" id="MobiDB-lite"/>
    </source>
</evidence>
<feature type="region of interest" description="Disordered" evidence="4">
    <location>
        <begin position="1"/>
        <end position="22"/>
    </location>
</feature>
<dbReference type="FunFam" id="1.10.472.10:FF:000201">
    <property type="entry name" value="Cyclin pch1"/>
    <property type="match status" value="1"/>
</dbReference>
<dbReference type="Pfam" id="PF07859">
    <property type="entry name" value="Abhydrolase_3"/>
    <property type="match status" value="1"/>
</dbReference>
<keyword evidence="7" id="KW-1185">Reference proteome</keyword>
<dbReference type="AlphaFoldDB" id="A0A364N2B6"/>
<feature type="compositionally biased region" description="Polar residues" evidence="4">
    <location>
        <begin position="305"/>
        <end position="319"/>
    </location>
</feature>
<dbReference type="InterPro" id="IPR013094">
    <property type="entry name" value="AB_hydrolase_3"/>
</dbReference>
<dbReference type="InterPro" id="IPR029058">
    <property type="entry name" value="AB_hydrolase_fold"/>
</dbReference>
<dbReference type="GO" id="GO:0016538">
    <property type="term" value="F:cyclin-dependent protein serine/threonine kinase regulator activity"/>
    <property type="evidence" value="ECO:0007669"/>
    <property type="project" value="InterPro"/>
</dbReference>
<evidence type="ECO:0000256" key="2">
    <source>
        <dbReference type="ARBA" id="ARBA00014912"/>
    </source>
</evidence>
<organism evidence="6 7">
    <name type="scientific">Stemphylium lycopersici</name>
    <name type="common">Tomato gray leaf spot disease fungus</name>
    <name type="synonym">Thyrospora lycopersici</name>
    <dbReference type="NCBI Taxonomy" id="183478"/>
    <lineage>
        <taxon>Eukaryota</taxon>
        <taxon>Fungi</taxon>
        <taxon>Dikarya</taxon>
        <taxon>Ascomycota</taxon>
        <taxon>Pezizomycotina</taxon>
        <taxon>Dothideomycetes</taxon>
        <taxon>Pleosporomycetidae</taxon>
        <taxon>Pleosporales</taxon>
        <taxon>Pleosporineae</taxon>
        <taxon>Pleosporaceae</taxon>
        <taxon>Stemphylium</taxon>
    </lineage>
</organism>
<dbReference type="SMART" id="SM00385">
    <property type="entry name" value="CYCLIN"/>
    <property type="match status" value="2"/>
</dbReference>
<keyword evidence="3" id="KW-0195">Cyclin</keyword>
<dbReference type="InterPro" id="IPR006671">
    <property type="entry name" value="Cyclin_N"/>
</dbReference>
<evidence type="ECO:0000313" key="7">
    <source>
        <dbReference type="Proteomes" id="UP000249619"/>
    </source>
</evidence>
<evidence type="ECO:0000313" key="6">
    <source>
        <dbReference type="EMBL" id="RAR10193.1"/>
    </source>
</evidence>
<dbReference type="PANTHER" id="PTHR10026">
    <property type="entry name" value="CYCLIN"/>
    <property type="match status" value="1"/>
</dbReference>
<dbReference type="InterPro" id="IPR043198">
    <property type="entry name" value="Cyclin/Ssn8"/>
</dbReference>
<dbReference type="GO" id="GO:0006357">
    <property type="term" value="P:regulation of transcription by RNA polymerase II"/>
    <property type="evidence" value="ECO:0007669"/>
    <property type="project" value="InterPro"/>
</dbReference>
<dbReference type="Proteomes" id="UP000249619">
    <property type="component" value="Unassembled WGS sequence"/>
</dbReference>
<protein>
    <recommendedName>
        <fullName evidence="2">RNA polymerase II holoenzyme cyclin-like subunit</fullName>
    </recommendedName>
</protein>
<dbReference type="Pfam" id="PF00134">
    <property type="entry name" value="Cyclin_N"/>
    <property type="match status" value="1"/>
</dbReference>
<proteinExistence type="inferred from homology"/>
<dbReference type="Gene3D" id="1.10.472.10">
    <property type="entry name" value="Cyclin-like"/>
    <property type="match status" value="2"/>
</dbReference>
<dbReference type="InterPro" id="IPR036915">
    <property type="entry name" value="Cyclin-like_sf"/>
</dbReference>